<dbReference type="PATRIC" id="fig|742734.4.peg.1774"/>
<dbReference type="Proteomes" id="UP000037392">
    <property type="component" value="Unassembled WGS sequence"/>
</dbReference>
<accession>A0A0J9F014</accession>
<dbReference type="InterPro" id="IPR002509">
    <property type="entry name" value="NODB_dom"/>
</dbReference>
<sequence length="479" mass="52832">MKKLVVLVLCLASLNMILVGCAHKGNISEKHAVQSADATSAVMQEKDAQDTNETLTAVGGGGGGDSDQEIADVSKQPTLLQKGVKESNGMIYEGENGSWHIYGIPEKASFVSLSGGKNSIPEWMATGEIVYVELNSDSPVELVFRAFNEEYPDGFRLLAIQESAVYKIPDLSSFSGIDVRLQVSSGEEHIDTVLNPKISFTLPDYGNPMLTIIDDDGGILYLKDILPLCNEMGVSISTAVTTTRIGSSSKWMTWEDIKTCHAMGAEVLCHTYSHPTPNDLLLLSDLEIRERLTTARDKLLDEGIETGDILVYSSSTGYEIRMLNAARSVFKAGIIIGGNTINSKDSDPYRLKRYRIDFASGDGDKSREDYDLEDIKRYIDTVSVCGGWEIMMFHTSNTKWCQLVEVDTDGQPVYDENNEVIPLYDQEGKPLTDSDGSEYERTVGHLVYVPMLKEAIEYARSKGVEIVSAKDGYEAYFQH</sequence>
<feature type="domain" description="NodB homology" evidence="2">
    <location>
        <begin position="215"/>
        <end position="299"/>
    </location>
</feature>
<reference evidence="3 4" key="1">
    <citation type="submission" date="2011-04" db="EMBL/GenBank/DDBJ databases">
        <title>The Genome Sequence of Clostridium citroniae WAL-19142.</title>
        <authorList>
            <consortium name="The Broad Institute Genome Sequencing Platform"/>
            <person name="Earl A."/>
            <person name="Ward D."/>
            <person name="Feldgarden M."/>
            <person name="Gevers D."/>
            <person name="Warren Y.A."/>
            <person name="Tyrrell K.L."/>
            <person name="Citron D.M."/>
            <person name="Goldstein E.J."/>
            <person name="Daigneault M."/>
            <person name="Allen-Vercoe E."/>
            <person name="Young S.K."/>
            <person name="Zeng Q."/>
            <person name="Gargeya S."/>
            <person name="Fitzgerald M."/>
            <person name="Haas B."/>
            <person name="Abouelleil A."/>
            <person name="Alvarado L."/>
            <person name="Arachchi H.M."/>
            <person name="Berlin A."/>
            <person name="Brown A."/>
            <person name="Chapman S.B."/>
            <person name="Chen Z."/>
            <person name="Dunbar C."/>
            <person name="Freedman E."/>
            <person name="Gearin G."/>
            <person name="Gellesch M."/>
            <person name="Goldberg J."/>
            <person name="Griggs A."/>
            <person name="Gujja S."/>
            <person name="Heilman E.R."/>
            <person name="Heiman D."/>
            <person name="Howarth C."/>
            <person name="Larson L."/>
            <person name="Lui A."/>
            <person name="MacDonald P.J."/>
            <person name="Mehta T."/>
            <person name="Montmayeur A."/>
            <person name="Murphy C."/>
            <person name="Neiman D."/>
            <person name="Pearson M."/>
            <person name="Priest M."/>
            <person name="Roberts A."/>
            <person name="Saif S."/>
            <person name="Shea T."/>
            <person name="Shenoy N."/>
            <person name="Sisk P."/>
            <person name="Stolte C."/>
            <person name="Sykes S."/>
            <person name="White J."/>
            <person name="Yandava C."/>
            <person name="Wortman J."/>
            <person name="Nusbaum C."/>
            <person name="Birren B."/>
        </authorList>
    </citation>
    <scope>NUCLEOTIDE SEQUENCE [LARGE SCALE GENOMIC DNA]</scope>
    <source>
        <strain evidence="3 4">WAL-19142</strain>
    </source>
</reference>
<proteinExistence type="predicted"/>
<keyword evidence="1" id="KW-0732">Signal</keyword>
<dbReference type="PROSITE" id="PS51257">
    <property type="entry name" value="PROKAR_LIPOPROTEIN"/>
    <property type="match status" value="1"/>
</dbReference>
<evidence type="ECO:0000313" key="4">
    <source>
        <dbReference type="Proteomes" id="UP000037392"/>
    </source>
</evidence>
<feature type="chain" id="PRO_5039046540" description="NodB homology domain-containing protein" evidence="1">
    <location>
        <begin position="25"/>
        <end position="479"/>
    </location>
</feature>
<dbReference type="SUPFAM" id="SSF88713">
    <property type="entry name" value="Glycoside hydrolase/deacetylase"/>
    <property type="match status" value="1"/>
</dbReference>
<dbReference type="RefSeq" id="WP_048929641.1">
    <property type="nucleotide sequence ID" value="NZ_KQ235877.1"/>
</dbReference>
<gene>
    <name evidence="3" type="ORF">HMPREF9470_01655</name>
</gene>
<dbReference type="Gene3D" id="3.20.20.370">
    <property type="entry name" value="Glycoside hydrolase/deacetylase"/>
    <property type="match status" value="1"/>
</dbReference>
<evidence type="ECO:0000313" key="3">
    <source>
        <dbReference type="EMBL" id="KMW21550.1"/>
    </source>
</evidence>
<name>A0A0J9F014_9FIRM</name>
<dbReference type="GO" id="GO:0016810">
    <property type="term" value="F:hydrolase activity, acting on carbon-nitrogen (but not peptide) bonds"/>
    <property type="evidence" value="ECO:0007669"/>
    <property type="project" value="InterPro"/>
</dbReference>
<evidence type="ECO:0000259" key="2">
    <source>
        <dbReference type="Pfam" id="PF01522"/>
    </source>
</evidence>
<dbReference type="EMBL" id="ADLK01000015">
    <property type="protein sequence ID" value="KMW21550.1"/>
    <property type="molecule type" value="Genomic_DNA"/>
</dbReference>
<dbReference type="InterPro" id="IPR011330">
    <property type="entry name" value="Glyco_hydro/deAcase_b/a-brl"/>
</dbReference>
<comment type="caution">
    <text evidence="3">The sequence shown here is derived from an EMBL/GenBank/DDBJ whole genome shotgun (WGS) entry which is preliminary data.</text>
</comment>
<feature type="signal peptide" evidence="1">
    <location>
        <begin position="1"/>
        <end position="24"/>
    </location>
</feature>
<organism evidence="3 4">
    <name type="scientific">[Clostridium] citroniae WAL-19142</name>
    <dbReference type="NCBI Taxonomy" id="742734"/>
    <lineage>
        <taxon>Bacteria</taxon>
        <taxon>Bacillati</taxon>
        <taxon>Bacillota</taxon>
        <taxon>Clostridia</taxon>
        <taxon>Lachnospirales</taxon>
        <taxon>Lachnospiraceae</taxon>
        <taxon>Enterocloster</taxon>
    </lineage>
</organism>
<dbReference type="GO" id="GO:0005975">
    <property type="term" value="P:carbohydrate metabolic process"/>
    <property type="evidence" value="ECO:0007669"/>
    <property type="project" value="InterPro"/>
</dbReference>
<dbReference type="Pfam" id="PF01522">
    <property type="entry name" value="Polysacc_deac_1"/>
    <property type="match status" value="1"/>
</dbReference>
<protein>
    <recommendedName>
        <fullName evidence="2">NodB homology domain-containing protein</fullName>
    </recommendedName>
</protein>
<dbReference type="AlphaFoldDB" id="A0A0J9F014"/>
<evidence type="ECO:0000256" key="1">
    <source>
        <dbReference type="SAM" id="SignalP"/>
    </source>
</evidence>